<dbReference type="EMBL" id="CM010723">
    <property type="protein sequence ID" value="RZC78984.1"/>
    <property type="molecule type" value="Genomic_DNA"/>
</dbReference>
<keyword evidence="1" id="KW-0472">Membrane</keyword>
<sequence length="68" mass="7725">MEPPIPGLSLYAEDDDDDDPVMNEWQVIIAVIFVMIFVDVRASFGGSLMHRVLMNAYKEVLSLTRCCF</sequence>
<evidence type="ECO:0000256" key="1">
    <source>
        <dbReference type="SAM" id="Phobius"/>
    </source>
</evidence>
<organism evidence="2 3">
    <name type="scientific">Papaver somniferum</name>
    <name type="common">Opium poppy</name>
    <dbReference type="NCBI Taxonomy" id="3469"/>
    <lineage>
        <taxon>Eukaryota</taxon>
        <taxon>Viridiplantae</taxon>
        <taxon>Streptophyta</taxon>
        <taxon>Embryophyta</taxon>
        <taxon>Tracheophyta</taxon>
        <taxon>Spermatophyta</taxon>
        <taxon>Magnoliopsida</taxon>
        <taxon>Ranunculales</taxon>
        <taxon>Papaveraceae</taxon>
        <taxon>Papaveroideae</taxon>
        <taxon>Papaver</taxon>
    </lineage>
</organism>
<feature type="transmembrane region" description="Helical" evidence="1">
    <location>
        <begin position="25"/>
        <end position="44"/>
    </location>
</feature>
<evidence type="ECO:0000313" key="3">
    <source>
        <dbReference type="Proteomes" id="UP000316621"/>
    </source>
</evidence>
<gene>
    <name evidence="2" type="ORF">C5167_003216</name>
</gene>
<dbReference type="AlphaFoldDB" id="A0A4Y7L0A3"/>
<keyword evidence="1" id="KW-0812">Transmembrane</keyword>
<dbReference type="Gramene" id="RZC78984">
    <property type="protein sequence ID" value="RZC78984"/>
    <property type="gene ID" value="C5167_003216"/>
</dbReference>
<evidence type="ECO:0000313" key="2">
    <source>
        <dbReference type="EMBL" id="RZC78984.1"/>
    </source>
</evidence>
<protein>
    <submittedName>
        <fullName evidence="2">Uncharacterized protein</fullName>
    </submittedName>
</protein>
<proteinExistence type="predicted"/>
<keyword evidence="3" id="KW-1185">Reference proteome</keyword>
<name>A0A4Y7L0A3_PAPSO</name>
<accession>A0A4Y7L0A3</accession>
<dbReference type="Proteomes" id="UP000316621">
    <property type="component" value="Chromosome 9"/>
</dbReference>
<reference evidence="2 3" key="1">
    <citation type="journal article" date="2018" name="Science">
        <title>The opium poppy genome and morphinan production.</title>
        <authorList>
            <person name="Guo L."/>
            <person name="Winzer T."/>
            <person name="Yang X."/>
            <person name="Li Y."/>
            <person name="Ning Z."/>
            <person name="He Z."/>
            <person name="Teodor R."/>
            <person name="Lu Y."/>
            <person name="Bowser T.A."/>
            <person name="Graham I.A."/>
            <person name="Ye K."/>
        </authorList>
    </citation>
    <scope>NUCLEOTIDE SEQUENCE [LARGE SCALE GENOMIC DNA]</scope>
    <source>
        <strain evidence="3">cv. HN1</strain>
        <tissue evidence="2">Leaves</tissue>
    </source>
</reference>
<keyword evidence="1" id="KW-1133">Transmembrane helix</keyword>